<evidence type="ECO:0000313" key="2">
    <source>
        <dbReference type="EMBL" id="KAH8376870.1"/>
    </source>
</evidence>
<dbReference type="AlphaFoldDB" id="A0AAD4K4R1"/>
<dbReference type="GO" id="GO:0016747">
    <property type="term" value="F:acyltransferase activity, transferring groups other than amino-acyl groups"/>
    <property type="evidence" value="ECO:0007669"/>
    <property type="project" value="InterPro"/>
</dbReference>
<accession>A0AAD4K4R1</accession>
<feature type="non-terminal residue" evidence="2">
    <location>
        <position position="1"/>
    </location>
</feature>
<name>A0AAD4K4R1_9MUSC</name>
<comment type="caution">
    <text evidence="2">The sequence shown here is derived from an EMBL/GenBank/DDBJ whole genome shotgun (WGS) entry which is preliminary data.</text>
</comment>
<protein>
    <recommendedName>
        <fullName evidence="1">N-acetyltransferase domain-containing protein</fullName>
    </recommendedName>
</protein>
<evidence type="ECO:0000313" key="3">
    <source>
        <dbReference type="Proteomes" id="UP001200034"/>
    </source>
</evidence>
<dbReference type="PANTHER" id="PTHR20958">
    <property type="entry name" value="GLYCINE N-ACYLTRANSFERASE-LIKE PROTEIN"/>
    <property type="match status" value="1"/>
</dbReference>
<proteinExistence type="predicted"/>
<dbReference type="InterPro" id="IPR053225">
    <property type="entry name" value="Acyl-CoA_N-acyltransferase"/>
</dbReference>
<reference evidence="2" key="1">
    <citation type="journal article" date="2021" name="Mol. Ecol. Resour.">
        <title>Phylogenomic analyses of the genus Drosophila reveals genomic signals of climate adaptation.</title>
        <authorList>
            <person name="Li F."/>
            <person name="Rane R.V."/>
            <person name="Luria V."/>
            <person name="Xiong Z."/>
            <person name="Chen J."/>
            <person name="Li Z."/>
            <person name="Catullo R.A."/>
            <person name="Griffin P.C."/>
            <person name="Schiffer M."/>
            <person name="Pearce S."/>
            <person name="Lee S.F."/>
            <person name="McElroy K."/>
            <person name="Stocker A."/>
            <person name="Shirriffs J."/>
            <person name="Cockerell F."/>
            <person name="Coppin C."/>
            <person name="Sgro C.M."/>
            <person name="Karger A."/>
            <person name="Cain J.W."/>
            <person name="Weber J.A."/>
            <person name="Santpere G."/>
            <person name="Kirschner M.W."/>
            <person name="Hoffmann A.A."/>
            <person name="Oakeshott J.G."/>
            <person name="Zhang G."/>
        </authorList>
    </citation>
    <scope>NUCLEOTIDE SEQUENCE</scope>
    <source>
        <strain evidence="2">BGI-SZ-2011g</strain>
    </source>
</reference>
<dbReference type="Proteomes" id="UP001200034">
    <property type="component" value="Unassembled WGS sequence"/>
</dbReference>
<organism evidence="2 3">
    <name type="scientific">Drosophila rubida</name>
    <dbReference type="NCBI Taxonomy" id="30044"/>
    <lineage>
        <taxon>Eukaryota</taxon>
        <taxon>Metazoa</taxon>
        <taxon>Ecdysozoa</taxon>
        <taxon>Arthropoda</taxon>
        <taxon>Hexapoda</taxon>
        <taxon>Insecta</taxon>
        <taxon>Pterygota</taxon>
        <taxon>Neoptera</taxon>
        <taxon>Endopterygota</taxon>
        <taxon>Diptera</taxon>
        <taxon>Brachycera</taxon>
        <taxon>Muscomorpha</taxon>
        <taxon>Ephydroidea</taxon>
        <taxon>Drosophilidae</taxon>
        <taxon>Drosophila</taxon>
    </lineage>
</organism>
<dbReference type="InterPro" id="IPR000182">
    <property type="entry name" value="GNAT_dom"/>
</dbReference>
<dbReference type="Gene3D" id="3.40.630.30">
    <property type="match status" value="2"/>
</dbReference>
<dbReference type="InterPro" id="IPR016181">
    <property type="entry name" value="Acyl_CoA_acyltransferase"/>
</dbReference>
<sequence>VTMEKQLTTLADVADLRKLQTLYLKDWPKHCVGFFWLDNYLRWLAKDPTLKYLKFYTLNGDWCTDGLFILVHRYQLFFCNLSRQKTPELQTALQLLDWSSAYKVSAIHETHHAIYKQLTAERQLYLDREMNTIMYHMSSSQAKDLQVTCPSEYYLADVQLEHAELINDLWSARHTGSLKLIQMLIENNTNVGLFERSTGSLCAWCLRLQSGFLGALEVLQTHQRRGLGVVVAAAITRRIATELNHDVTALVNMNNTAACKVFDRLGFRLVEGEHYYWSMCLPEKESPINWPSNL</sequence>
<dbReference type="Pfam" id="PF08445">
    <property type="entry name" value="FR47"/>
    <property type="match status" value="1"/>
</dbReference>
<feature type="domain" description="N-acetyltransferase" evidence="1">
    <location>
        <begin position="153"/>
        <end position="287"/>
    </location>
</feature>
<dbReference type="EMBL" id="JAJJHW010001127">
    <property type="protein sequence ID" value="KAH8376870.1"/>
    <property type="molecule type" value="Genomic_DNA"/>
</dbReference>
<gene>
    <name evidence="2" type="ORF">KR093_001811</name>
</gene>
<keyword evidence="3" id="KW-1185">Reference proteome</keyword>
<dbReference type="SUPFAM" id="SSF55729">
    <property type="entry name" value="Acyl-CoA N-acyltransferases (Nat)"/>
    <property type="match status" value="1"/>
</dbReference>
<dbReference type="PANTHER" id="PTHR20958:SF10">
    <property type="entry name" value="GH05617P-RELATED"/>
    <property type="match status" value="1"/>
</dbReference>
<dbReference type="PROSITE" id="PS51186">
    <property type="entry name" value="GNAT"/>
    <property type="match status" value="1"/>
</dbReference>
<dbReference type="InterPro" id="IPR013653">
    <property type="entry name" value="GCN5-like_dom"/>
</dbReference>
<evidence type="ECO:0000259" key="1">
    <source>
        <dbReference type="PROSITE" id="PS51186"/>
    </source>
</evidence>